<feature type="domain" description="Baculoviridae p74 N-terminal" evidence="2">
    <location>
        <begin position="5"/>
        <end position="304"/>
    </location>
</feature>
<organism evidence="3 4">
    <name type="scientific">Rachiplusia nu nucleopolyhedrovirus</name>
    <dbReference type="NCBI Taxonomy" id="2605775"/>
    <lineage>
        <taxon>Viruses</taxon>
        <taxon>Viruses incertae sedis</taxon>
        <taxon>Naldaviricetes</taxon>
        <taxon>Lefavirales</taxon>
        <taxon>Baculoviridae</taxon>
        <taxon>Alphabaculovirus</taxon>
        <taxon>Alphabaculovirus ranus</taxon>
    </lineage>
</organism>
<dbReference type="Proteomes" id="UP000830719">
    <property type="component" value="Segment"/>
</dbReference>
<protein>
    <submittedName>
        <fullName evidence="3">P74</fullName>
    </submittedName>
</protein>
<dbReference type="KEGG" id="vg:80538011"/>
<keyword evidence="1" id="KW-1133">Transmembrane helix</keyword>
<feature type="transmembrane region" description="Helical" evidence="1">
    <location>
        <begin position="431"/>
        <end position="452"/>
    </location>
</feature>
<feature type="transmembrane region" description="Helical" evidence="1">
    <location>
        <begin position="589"/>
        <end position="606"/>
    </location>
</feature>
<keyword evidence="1" id="KW-0472">Membrane</keyword>
<evidence type="ECO:0000313" key="4">
    <source>
        <dbReference type="Proteomes" id="UP000830719"/>
    </source>
</evidence>
<dbReference type="InterPro" id="IPR007663">
    <property type="entry name" value="Baculo_p74"/>
</dbReference>
<gene>
    <name evidence="3" type="primary">pif-0</name>
</gene>
<reference evidence="3" key="1">
    <citation type="submission" date="2019-01" db="EMBL/GenBank/DDBJ databases">
        <authorList>
            <person name="Trentin L.B."/>
            <person name="Santos E.R."/>
            <person name="Silva L.A."/>
            <person name="Sosa-Gomez D.R."/>
            <person name="Ribeiro B.M."/>
            <person name="Ardisson-Araujo D.M.P."/>
        </authorList>
    </citation>
    <scope>NUCLEOTIDE SEQUENCE</scope>
    <source>
        <strain evidence="3">VPN54</strain>
    </source>
</reference>
<accession>A0AAE6IQL2</accession>
<dbReference type="RefSeq" id="YP_010799600.1">
    <property type="nucleotide sequence ID" value="NC_076682.1"/>
</dbReference>
<dbReference type="InterPro" id="IPR013613">
    <property type="entry name" value="Baculo_p74_N"/>
</dbReference>
<name>A0AAE6IQL2_9ABAC</name>
<dbReference type="GeneID" id="80538011"/>
<dbReference type="EMBL" id="MK419956">
    <property type="protein sequence ID" value="QEI03585.1"/>
    <property type="molecule type" value="Genomic_DNA"/>
</dbReference>
<keyword evidence="1" id="KW-0812">Transmembrane</keyword>
<dbReference type="Pfam" id="PF08404">
    <property type="entry name" value="Baculo_p74_N"/>
    <property type="match status" value="1"/>
</dbReference>
<feature type="transmembrane region" description="Helical" evidence="1">
    <location>
        <begin position="618"/>
        <end position="637"/>
    </location>
</feature>
<keyword evidence="4" id="KW-1185">Reference proteome</keyword>
<evidence type="ECO:0000259" key="2">
    <source>
        <dbReference type="Pfam" id="PF08404"/>
    </source>
</evidence>
<dbReference type="GO" id="GO:0019058">
    <property type="term" value="P:viral life cycle"/>
    <property type="evidence" value="ECO:0007669"/>
    <property type="project" value="InterPro"/>
</dbReference>
<dbReference type="Pfam" id="PF04583">
    <property type="entry name" value="Baculo_p74"/>
    <property type="match status" value="1"/>
</dbReference>
<evidence type="ECO:0000313" key="3">
    <source>
        <dbReference type="EMBL" id="QEI03585.1"/>
    </source>
</evidence>
<proteinExistence type="predicted"/>
<sequence>MATLTAVDIDNAFKYATHMHRLTFIPRWRTKVPNIFIRYEIRPATNDDYYVPRSLLDNALAVRLEFSEKGCNSISCYPFDEFGPIDFKTPTGYTQTSDVQIQYAQPACYHLNRAAATREGAENEVQAPELRYAGSKCILVDTLSKMYLNSPYLRTDEHLIQGVDDVPGFNVINDPDPLFPERFKGTFNEAYCRRFGRDLVNGGCSTQWWESLIGFVLGDTIYITFKMLANNIFSELRDFDYTRPSPILPAKRPVDSERILREWQNARDAAVDTTLENEFFTYSKYSDINISSSTKLIYESERGYSFVPFTRRNIEFRIAEPSSNKSQYNSIDEATLEDIISQFLEDYSLIFGIATSVGFDLLFDQLKAMLKKINSALIPAMKQLLLNTSKRVTTRILGETYKAAVAHSFNRIAIKTISIVAKALTKITIKAASVVGIILIIFTISDLILAFWDPFGYNNMFPREFPDDLSRAFLAAFFESISDGSLEMIEWLPEYFDELVEEDNEAMVDYLKHTFDYVTSLEVNSNGQLLELDVGEAIHDFDEVSLVGSALASSALYTRLDFLQYTARHNKILYGNSEDYNEPENGTSVLIPSLCIFAALILLLVMKNHSGPENDMNSNVIVSLFIVFLLLALYLFIKDSLSYYLKLRSYTDKIQDKWFDNLYN</sequence>
<evidence type="ECO:0000256" key="1">
    <source>
        <dbReference type="SAM" id="Phobius"/>
    </source>
</evidence>